<feature type="transmembrane region" description="Helical" evidence="5">
    <location>
        <begin position="141"/>
        <end position="160"/>
    </location>
</feature>
<evidence type="ECO:0000313" key="8">
    <source>
        <dbReference type="Proteomes" id="UP001203338"/>
    </source>
</evidence>
<evidence type="ECO:0000256" key="3">
    <source>
        <dbReference type="ARBA" id="ARBA00022989"/>
    </source>
</evidence>
<feature type="transmembrane region" description="Helical" evidence="5">
    <location>
        <begin position="63"/>
        <end position="82"/>
    </location>
</feature>
<feature type="transmembrane region" description="Helical" evidence="5">
    <location>
        <begin position="33"/>
        <end position="51"/>
    </location>
</feature>
<dbReference type="InterPro" id="IPR050638">
    <property type="entry name" value="AA-Vitamin_Transporters"/>
</dbReference>
<evidence type="ECO:0000313" key="7">
    <source>
        <dbReference type="EMBL" id="MCL6271422.1"/>
    </source>
</evidence>
<feature type="domain" description="EamA" evidence="6">
    <location>
        <begin position="6"/>
        <end position="131"/>
    </location>
</feature>
<keyword evidence="3 5" id="KW-1133">Transmembrane helix</keyword>
<evidence type="ECO:0000259" key="6">
    <source>
        <dbReference type="Pfam" id="PF00892"/>
    </source>
</evidence>
<evidence type="ECO:0000256" key="1">
    <source>
        <dbReference type="ARBA" id="ARBA00004141"/>
    </source>
</evidence>
<dbReference type="RefSeq" id="WP_249701030.1">
    <property type="nucleotide sequence ID" value="NZ_JAMFLX010000025.1"/>
</dbReference>
<protein>
    <submittedName>
        <fullName evidence="7">EamA family transporter</fullName>
    </submittedName>
</protein>
<feature type="transmembrane region" description="Helical" evidence="5">
    <location>
        <begin position="242"/>
        <end position="261"/>
    </location>
</feature>
<feature type="transmembrane region" description="Helical" evidence="5">
    <location>
        <begin position="172"/>
        <end position="194"/>
    </location>
</feature>
<dbReference type="Pfam" id="PF00892">
    <property type="entry name" value="EamA"/>
    <property type="match status" value="2"/>
</dbReference>
<dbReference type="SUPFAM" id="SSF103481">
    <property type="entry name" value="Multidrug resistance efflux transporter EmrE"/>
    <property type="match status" value="2"/>
</dbReference>
<dbReference type="Proteomes" id="UP001203338">
    <property type="component" value="Unassembled WGS sequence"/>
</dbReference>
<keyword evidence="4 5" id="KW-0472">Membrane</keyword>
<feature type="transmembrane region" description="Helical" evidence="5">
    <location>
        <begin position="200"/>
        <end position="230"/>
    </location>
</feature>
<organism evidence="7 8">
    <name type="scientific">Parendozoicomonas callyspongiae</name>
    <dbReference type="NCBI Taxonomy" id="2942213"/>
    <lineage>
        <taxon>Bacteria</taxon>
        <taxon>Pseudomonadati</taxon>
        <taxon>Pseudomonadota</taxon>
        <taxon>Gammaproteobacteria</taxon>
        <taxon>Oceanospirillales</taxon>
        <taxon>Endozoicomonadaceae</taxon>
        <taxon>Parendozoicomonas</taxon>
    </lineage>
</organism>
<gene>
    <name evidence="7" type="ORF">M3P05_15990</name>
</gene>
<feature type="transmembrane region" description="Helical" evidence="5">
    <location>
        <begin position="88"/>
        <end position="108"/>
    </location>
</feature>
<evidence type="ECO:0000256" key="4">
    <source>
        <dbReference type="ARBA" id="ARBA00023136"/>
    </source>
</evidence>
<dbReference type="PANTHER" id="PTHR32322">
    <property type="entry name" value="INNER MEMBRANE TRANSPORTER"/>
    <property type="match status" value="1"/>
</dbReference>
<feature type="transmembrane region" description="Helical" evidence="5">
    <location>
        <begin position="7"/>
        <end position="27"/>
    </location>
</feature>
<sequence length="299" mass="32536">MKRKDVLLALLIICIWGVNFVVIKYGLEELPPLLMGALRFSLVAFPAALFVPRPDIPWKWLLAYGLTISFGQFALLFSAMYVGMPAGLASLVLQVQALFTVIFAFIFLGERWKPEQLAAFLLAGCGLYILALNKASSGMTIFGFLLTVAAGASWALGNIVNRKITQLRQINLVGLIIWGAMIPPIPFLIMSYWIEGPELIMTSLAGITLQSIAALIYLAFAATLLGYGLWASLLSRYSAGTVAPFTLLVPVIGVMTAWLVLGESLSSLQIAGIGLVMLGLLVNSFGGRYLLMLYRPLKR</sequence>
<comment type="caution">
    <text evidence="7">The sequence shown here is derived from an EMBL/GenBank/DDBJ whole genome shotgun (WGS) entry which is preliminary data.</text>
</comment>
<keyword evidence="8" id="KW-1185">Reference proteome</keyword>
<evidence type="ECO:0000256" key="2">
    <source>
        <dbReference type="ARBA" id="ARBA00022692"/>
    </source>
</evidence>
<dbReference type="EMBL" id="JAMFLX010000025">
    <property type="protein sequence ID" value="MCL6271422.1"/>
    <property type="molecule type" value="Genomic_DNA"/>
</dbReference>
<feature type="transmembrane region" description="Helical" evidence="5">
    <location>
        <begin position="117"/>
        <end position="135"/>
    </location>
</feature>
<evidence type="ECO:0000256" key="5">
    <source>
        <dbReference type="SAM" id="Phobius"/>
    </source>
</evidence>
<dbReference type="InterPro" id="IPR037185">
    <property type="entry name" value="EmrE-like"/>
</dbReference>
<proteinExistence type="predicted"/>
<comment type="subcellular location">
    <subcellularLocation>
        <location evidence="1">Membrane</location>
        <topology evidence="1">Multi-pass membrane protein</topology>
    </subcellularLocation>
</comment>
<dbReference type="PANTHER" id="PTHR32322:SF9">
    <property type="entry name" value="AMINO-ACID METABOLITE EFFLUX PUMP-RELATED"/>
    <property type="match status" value="1"/>
</dbReference>
<keyword evidence="2 5" id="KW-0812">Transmembrane</keyword>
<feature type="transmembrane region" description="Helical" evidence="5">
    <location>
        <begin position="267"/>
        <end position="291"/>
    </location>
</feature>
<accession>A0ABT0PJ57</accession>
<dbReference type="InterPro" id="IPR000620">
    <property type="entry name" value="EamA_dom"/>
</dbReference>
<reference evidence="7 8" key="1">
    <citation type="submission" date="2022-05" db="EMBL/GenBank/DDBJ databases">
        <authorList>
            <person name="Park J.-S."/>
        </authorList>
    </citation>
    <scope>NUCLEOTIDE SEQUENCE [LARGE SCALE GENOMIC DNA]</scope>
    <source>
        <strain evidence="7 8">2012CJ34-2</strain>
    </source>
</reference>
<feature type="domain" description="EamA" evidence="6">
    <location>
        <begin position="142"/>
        <end position="284"/>
    </location>
</feature>
<name>A0ABT0PJ57_9GAMM</name>